<evidence type="ECO:0000313" key="6">
    <source>
        <dbReference type="EMBL" id="OMJ69033.1"/>
    </source>
</evidence>
<dbReference type="Pfam" id="PF00550">
    <property type="entry name" value="PP-binding"/>
    <property type="match status" value="1"/>
</dbReference>
<evidence type="ECO:0000256" key="2">
    <source>
        <dbReference type="ARBA" id="ARBA00022450"/>
    </source>
</evidence>
<dbReference type="InterPro" id="IPR036736">
    <property type="entry name" value="ACP-like_sf"/>
</dbReference>
<dbReference type="Proteomes" id="UP000187209">
    <property type="component" value="Unassembled WGS sequence"/>
</dbReference>
<dbReference type="Gene3D" id="1.10.1200.10">
    <property type="entry name" value="ACP-like"/>
    <property type="match status" value="1"/>
</dbReference>
<keyword evidence="4" id="KW-0276">Fatty acid metabolism</keyword>
<comment type="function">
    <text evidence="4">Carrier of the growing fatty acid chain in fatty acid biosynthesis.</text>
</comment>
<evidence type="ECO:0000313" key="7">
    <source>
        <dbReference type="Proteomes" id="UP000187209"/>
    </source>
</evidence>
<dbReference type="AlphaFoldDB" id="A0A1R2AWW7"/>
<evidence type="ECO:0000259" key="5">
    <source>
        <dbReference type="PROSITE" id="PS50075"/>
    </source>
</evidence>
<dbReference type="InterPro" id="IPR009081">
    <property type="entry name" value="PP-bd_ACP"/>
</dbReference>
<keyword evidence="4" id="KW-0443">Lipid metabolism</keyword>
<name>A0A1R2AWW7_9CILI</name>
<proteinExistence type="inferred from homology"/>
<keyword evidence="4" id="KW-0444">Lipid biosynthesis</keyword>
<evidence type="ECO:0000256" key="1">
    <source>
        <dbReference type="ARBA" id="ARBA00010930"/>
    </source>
</evidence>
<dbReference type="PANTHER" id="PTHR20863">
    <property type="entry name" value="ACYL CARRIER PROTEIN"/>
    <property type="match status" value="1"/>
</dbReference>
<dbReference type="InterPro" id="IPR003231">
    <property type="entry name" value="ACP"/>
</dbReference>
<accession>A0A1R2AWW7</accession>
<protein>
    <recommendedName>
        <fullName evidence="4">Acyl carrier protein</fullName>
    </recommendedName>
</protein>
<keyword evidence="4" id="KW-0275">Fatty acid biosynthesis</keyword>
<keyword evidence="2 4" id="KW-0596">Phosphopantetheine</keyword>
<keyword evidence="3" id="KW-0597">Phosphoprotein</keyword>
<gene>
    <name evidence="6" type="ORF">SteCoe_33365</name>
</gene>
<dbReference type="GO" id="GO:0000035">
    <property type="term" value="F:acyl binding"/>
    <property type="evidence" value="ECO:0007669"/>
    <property type="project" value="TreeGrafter"/>
</dbReference>
<dbReference type="EMBL" id="MPUH01001250">
    <property type="protein sequence ID" value="OMJ69033.1"/>
    <property type="molecule type" value="Genomic_DNA"/>
</dbReference>
<comment type="similarity">
    <text evidence="1">Belongs to the acyl carrier protein (ACP) family.</text>
</comment>
<dbReference type="PROSITE" id="PS50075">
    <property type="entry name" value="CARRIER"/>
    <property type="match status" value="1"/>
</dbReference>
<dbReference type="PANTHER" id="PTHR20863:SF76">
    <property type="entry name" value="CARRIER DOMAIN-CONTAINING PROTEIN"/>
    <property type="match status" value="1"/>
</dbReference>
<evidence type="ECO:0000256" key="3">
    <source>
        <dbReference type="ARBA" id="ARBA00022553"/>
    </source>
</evidence>
<evidence type="ECO:0000256" key="4">
    <source>
        <dbReference type="RuleBase" id="RU000722"/>
    </source>
</evidence>
<dbReference type="GO" id="GO:0000036">
    <property type="term" value="F:acyl carrier activity"/>
    <property type="evidence" value="ECO:0007669"/>
    <property type="project" value="TreeGrafter"/>
</dbReference>
<feature type="domain" description="Carrier" evidence="5">
    <location>
        <begin position="14"/>
        <end position="88"/>
    </location>
</feature>
<comment type="caution">
    <text evidence="6">The sequence shown here is derived from an EMBL/GenBank/DDBJ whole genome shotgun (WGS) entry which is preliminary data.</text>
</comment>
<organism evidence="6 7">
    <name type="scientific">Stentor coeruleus</name>
    <dbReference type="NCBI Taxonomy" id="5963"/>
    <lineage>
        <taxon>Eukaryota</taxon>
        <taxon>Sar</taxon>
        <taxon>Alveolata</taxon>
        <taxon>Ciliophora</taxon>
        <taxon>Postciliodesmatophora</taxon>
        <taxon>Heterotrichea</taxon>
        <taxon>Heterotrichida</taxon>
        <taxon>Stentoridae</taxon>
        <taxon>Stentor</taxon>
    </lineage>
</organism>
<dbReference type="SUPFAM" id="SSF47336">
    <property type="entry name" value="ACP-like"/>
    <property type="match status" value="1"/>
</dbReference>
<keyword evidence="7" id="KW-1185">Reference proteome</keyword>
<sequence length="88" mass="10034">MFRVLLRFSHTKLESVEATVFEVLKNLPKVNPDKVSKTATFQSLGLDSLDTIDLILDLEDKFSAKLTNKEVLQINSVLDAITIFFKYK</sequence>
<reference evidence="6 7" key="1">
    <citation type="submission" date="2016-11" db="EMBL/GenBank/DDBJ databases">
        <title>The macronuclear genome of Stentor coeruleus: a giant cell with tiny introns.</title>
        <authorList>
            <person name="Slabodnick M."/>
            <person name="Ruby J.G."/>
            <person name="Reiff S.B."/>
            <person name="Swart E.C."/>
            <person name="Gosai S."/>
            <person name="Prabakaran S."/>
            <person name="Witkowska E."/>
            <person name="Larue G.E."/>
            <person name="Fisher S."/>
            <person name="Freeman R.M."/>
            <person name="Gunawardena J."/>
            <person name="Chu W."/>
            <person name="Stover N.A."/>
            <person name="Gregory B.D."/>
            <person name="Nowacki M."/>
            <person name="Derisi J."/>
            <person name="Roy S.W."/>
            <person name="Marshall W.F."/>
            <person name="Sood P."/>
        </authorList>
    </citation>
    <scope>NUCLEOTIDE SEQUENCE [LARGE SCALE GENOMIC DNA]</scope>
    <source>
        <strain evidence="6">WM001</strain>
    </source>
</reference>